<keyword evidence="13 15" id="KW-0368">Histidine biosynthesis</keyword>
<dbReference type="InterPro" id="IPR002496">
    <property type="entry name" value="PRib_AMP_CycHydrolase_dom"/>
</dbReference>
<feature type="domain" description="Phosphoribosyl-AMP cyclohydrolase" evidence="16">
    <location>
        <begin position="32"/>
        <end position="105"/>
    </location>
</feature>
<dbReference type="NCBIfam" id="NF002747">
    <property type="entry name" value="PRK02759.1"/>
    <property type="match status" value="1"/>
</dbReference>
<dbReference type="NCBIfam" id="TIGR03188">
    <property type="entry name" value="histidine_hisI"/>
    <property type="match status" value="1"/>
</dbReference>
<reference evidence="17 18" key="1">
    <citation type="submission" date="2018-06" db="EMBL/GenBank/DDBJ databases">
        <authorList>
            <consortium name="Pathogen Informatics"/>
            <person name="Doyle S."/>
        </authorList>
    </citation>
    <scope>NUCLEOTIDE SEQUENCE [LARGE SCALE GENOMIC DNA]</scope>
    <source>
        <strain evidence="17 18">NCTC13316</strain>
    </source>
</reference>
<evidence type="ECO:0000256" key="8">
    <source>
        <dbReference type="ARBA" id="ARBA00022490"/>
    </source>
</evidence>
<dbReference type="PANTHER" id="PTHR42945:SF9">
    <property type="entry name" value="HISTIDINE BIOSYNTHESIS BIFUNCTIONAL PROTEIN HISIE"/>
    <property type="match status" value="1"/>
</dbReference>
<dbReference type="Gene3D" id="3.10.20.810">
    <property type="entry name" value="Phosphoribosyl-AMP cyclohydrolase"/>
    <property type="match status" value="1"/>
</dbReference>
<evidence type="ECO:0000256" key="15">
    <source>
        <dbReference type="HAMAP-Rule" id="MF_01019"/>
    </source>
</evidence>
<evidence type="ECO:0000313" key="18">
    <source>
        <dbReference type="Proteomes" id="UP000254794"/>
    </source>
</evidence>
<comment type="pathway">
    <text evidence="5 15">Amino-acid biosynthesis; L-histidine biosynthesis; L-histidine from 5-phospho-alpha-D-ribose 1-diphosphate: step 2/9.</text>
</comment>
<keyword evidence="9 15" id="KW-0028">Amino-acid biosynthesis</keyword>
<protein>
    <recommendedName>
        <fullName evidence="15">Histidine biosynthesis bifunctional protein HisIE</fullName>
    </recommendedName>
    <domain>
        <recommendedName>
            <fullName evidence="15">Phosphoribosyl-AMP cyclohydrolase</fullName>
            <shortName evidence="15">PRA-CH</shortName>
            <ecNumber evidence="15">3.5.4.19</ecNumber>
        </recommendedName>
    </domain>
    <domain>
        <recommendedName>
            <fullName evidence="15">Phosphoribosyl-ATP pyrophosphatase</fullName>
            <shortName evidence="15">PRA-PH</shortName>
            <ecNumber evidence="15">3.6.1.31</ecNumber>
        </recommendedName>
    </domain>
</protein>
<evidence type="ECO:0000256" key="10">
    <source>
        <dbReference type="ARBA" id="ARBA00022741"/>
    </source>
</evidence>
<evidence type="ECO:0000256" key="7">
    <source>
        <dbReference type="ARBA" id="ARBA00008299"/>
    </source>
</evidence>
<evidence type="ECO:0000256" key="3">
    <source>
        <dbReference type="ARBA" id="ARBA00004496"/>
    </source>
</evidence>
<dbReference type="Gene3D" id="1.10.287.1080">
    <property type="entry name" value="MazG-like"/>
    <property type="match status" value="1"/>
</dbReference>
<keyword evidence="18" id="KW-1185">Reference proteome</keyword>
<dbReference type="EMBL" id="UGOD01000001">
    <property type="protein sequence ID" value="STX51857.1"/>
    <property type="molecule type" value="Genomic_DNA"/>
</dbReference>
<comment type="pathway">
    <text evidence="4 15">Amino-acid biosynthesis; L-histidine biosynthesis; L-histidine from 5-phospho-alpha-D-ribose 1-diphosphate: step 3/9.</text>
</comment>
<evidence type="ECO:0000256" key="12">
    <source>
        <dbReference type="ARBA" id="ARBA00022840"/>
    </source>
</evidence>
<dbReference type="Pfam" id="PF01502">
    <property type="entry name" value="PRA-CH"/>
    <property type="match status" value="1"/>
</dbReference>
<evidence type="ECO:0000259" key="16">
    <source>
        <dbReference type="Pfam" id="PF01502"/>
    </source>
</evidence>
<dbReference type="EC" id="3.5.4.19" evidence="15"/>
<evidence type="ECO:0000256" key="2">
    <source>
        <dbReference type="ARBA" id="ARBA00001460"/>
    </source>
</evidence>
<dbReference type="Proteomes" id="UP000254794">
    <property type="component" value="Unassembled WGS sequence"/>
</dbReference>
<dbReference type="InterPro" id="IPR023019">
    <property type="entry name" value="His_synth_HisIE"/>
</dbReference>
<dbReference type="NCBIfam" id="NF000768">
    <property type="entry name" value="PRK00051.1"/>
    <property type="match status" value="1"/>
</dbReference>
<dbReference type="EC" id="3.6.1.31" evidence="15"/>
<evidence type="ECO:0000256" key="5">
    <source>
        <dbReference type="ARBA" id="ARBA00005204"/>
    </source>
</evidence>
<comment type="catalytic activity">
    <reaction evidence="2 15">
        <text>1-(5-phospho-beta-D-ribosyl)-ATP + H2O = 1-(5-phospho-beta-D-ribosyl)-5'-AMP + diphosphate + H(+)</text>
        <dbReference type="Rhea" id="RHEA:22828"/>
        <dbReference type="ChEBI" id="CHEBI:15377"/>
        <dbReference type="ChEBI" id="CHEBI:15378"/>
        <dbReference type="ChEBI" id="CHEBI:33019"/>
        <dbReference type="ChEBI" id="CHEBI:59457"/>
        <dbReference type="ChEBI" id="CHEBI:73183"/>
        <dbReference type="EC" id="3.6.1.31"/>
    </reaction>
</comment>
<dbReference type="OrthoDB" id="9795769at2"/>
<comment type="catalytic activity">
    <reaction evidence="1 15">
        <text>1-(5-phospho-beta-D-ribosyl)-5'-AMP + H2O = 1-(5-phospho-beta-D-ribosyl)-5-[(5-phospho-beta-D-ribosylamino)methylideneamino]imidazole-4-carboxamide</text>
        <dbReference type="Rhea" id="RHEA:20049"/>
        <dbReference type="ChEBI" id="CHEBI:15377"/>
        <dbReference type="ChEBI" id="CHEBI:58435"/>
        <dbReference type="ChEBI" id="CHEBI:59457"/>
        <dbReference type="EC" id="3.5.4.19"/>
    </reaction>
</comment>
<dbReference type="SUPFAM" id="SSF141734">
    <property type="entry name" value="HisI-like"/>
    <property type="match status" value="1"/>
</dbReference>
<dbReference type="GO" id="GO:0000105">
    <property type="term" value="P:L-histidine biosynthetic process"/>
    <property type="evidence" value="ECO:0007669"/>
    <property type="project" value="UniProtKB-UniRule"/>
</dbReference>
<dbReference type="HAMAP" id="MF_01020">
    <property type="entry name" value="HisE"/>
    <property type="match status" value="1"/>
</dbReference>
<dbReference type="SUPFAM" id="SSF101386">
    <property type="entry name" value="all-alpha NTP pyrophosphatases"/>
    <property type="match status" value="1"/>
</dbReference>
<evidence type="ECO:0000256" key="13">
    <source>
        <dbReference type="ARBA" id="ARBA00023102"/>
    </source>
</evidence>
<dbReference type="RefSeq" id="WP_115331462.1">
    <property type="nucleotide sequence ID" value="NZ_CAAAHP010000002.1"/>
</dbReference>
<dbReference type="PANTHER" id="PTHR42945">
    <property type="entry name" value="HISTIDINE BIOSYNTHESIS BIFUNCTIONAL PROTEIN"/>
    <property type="match status" value="1"/>
</dbReference>
<dbReference type="GO" id="GO:0005737">
    <property type="term" value="C:cytoplasm"/>
    <property type="evidence" value="ECO:0007669"/>
    <property type="project" value="UniProtKB-SubCell"/>
</dbReference>
<comment type="similarity">
    <text evidence="6 15">In the C-terminal section; belongs to the PRA-PH family.</text>
</comment>
<dbReference type="CDD" id="cd11534">
    <property type="entry name" value="NTP-PPase_HisIE_like"/>
    <property type="match status" value="1"/>
</dbReference>
<keyword evidence="8 15" id="KW-0963">Cytoplasm</keyword>
<evidence type="ECO:0000256" key="14">
    <source>
        <dbReference type="ARBA" id="ARBA00023268"/>
    </source>
</evidence>
<evidence type="ECO:0000313" key="17">
    <source>
        <dbReference type="EMBL" id="STX51857.1"/>
    </source>
</evidence>
<sequence length="207" mass="23090">MNEIDATKLAWEKMSNLIPAIIQHAESGDVLMLGYMNKEALEITQRTQELTLFSRSRNELWRKGATSGNTMTVQAISTDCDGDSLLIQVLPQGPACHLGFKTCFQPSINTKLSFLSDLNNIIKSRANNLNQPSYTTQLLQSGLARCAQKVGEEATEVVIAAMKNDKEELINESADLIYHLLVLLTACESNFYTVVNCLQRRHQVKNN</sequence>
<dbReference type="AlphaFoldDB" id="A0A378JLB0"/>
<keyword evidence="10 15" id="KW-0547">Nucleotide-binding</keyword>
<evidence type="ECO:0000256" key="4">
    <source>
        <dbReference type="ARBA" id="ARBA00005169"/>
    </source>
</evidence>
<dbReference type="GO" id="GO:0005524">
    <property type="term" value="F:ATP binding"/>
    <property type="evidence" value="ECO:0007669"/>
    <property type="project" value="UniProtKB-KW"/>
</dbReference>
<feature type="region of interest" description="Phosphoribosyl-AMP cyclohydrolase" evidence="15">
    <location>
        <begin position="1"/>
        <end position="114"/>
    </location>
</feature>
<evidence type="ECO:0000256" key="6">
    <source>
        <dbReference type="ARBA" id="ARBA00007731"/>
    </source>
</evidence>
<comment type="similarity">
    <text evidence="7 15">In the N-terminal section; belongs to the PRA-CH family.</text>
</comment>
<keyword evidence="12 15" id="KW-0067">ATP-binding</keyword>
<keyword evidence="14 15" id="KW-0511">Multifunctional enzyme</keyword>
<proteinExistence type="inferred from homology"/>
<organism evidence="17 18">
    <name type="scientific">Legionella busanensis</name>
    <dbReference type="NCBI Taxonomy" id="190655"/>
    <lineage>
        <taxon>Bacteria</taxon>
        <taxon>Pseudomonadati</taxon>
        <taxon>Pseudomonadota</taxon>
        <taxon>Gammaproteobacteria</taxon>
        <taxon>Legionellales</taxon>
        <taxon>Legionellaceae</taxon>
        <taxon>Legionella</taxon>
    </lineage>
</organism>
<evidence type="ECO:0000256" key="11">
    <source>
        <dbReference type="ARBA" id="ARBA00022801"/>
    </source>
</evidence>
<accession>A0A378JLB0</accession>
<gene>
    <name evidence="15 17" type="primary">hisI</name>
    <name evidence="15" type="synonym">hisIE</name>
    <name evidence="17" type="ORF">NCTC13316_01956</name>
</gene>
<evidence type="ECO:0000256" key="9">
    <source>
        <dbReference type="ARBA" id="ARBA00022605"/>
    </source>
</evidence>
<keyword evidence="11 15" id="KW-0378">Hydrolase</keyword>
<dbReference type="UniPathway" id="UPA00031">
    <property type="reaction ID" value="UER00007"/>
</dbReference>
<dbReference type="FunFam" id="3.10.20.810:FF:000001">
    <property type="entry name" value="Histidine biosynthesis bifunctional protein HisIE"/>
    <property type="match status" value="1"/>
</dbReference>
<dbReference type="InterPro" id="IPR021130">
    <property type="entry name" value="PRib-ATP_PPHydrolase-like"/>
</dbReference>
<feature type="region of interest" description="Phosphoribosyl-ATP pyrophosphohydrolase" evidence="15">
    <location>
        <begin position="115"/>
        <end position="207"/>
    </location>
</feature>
<dbReference type="GO" id="GO:0004636">
    <property type="term" value="F:phosphoribosyl-ATP diphosphatase activity"/>
    <property type="evidence" value="ECO:0007669"/>
    <property type="project" value="UniProtKB-UniRule"/>
</dbReference>
<dbReference type="Pfam" id="PF01503">
    <property type="entry name" value="PRA-PH"/>
    <property type="match status" value="1"/>
</dbReference>
<dbReference type="HAMAP" id="MF_01019">
    <property type="entry name" value="HisIE"/>
    <property type="match status" value="1"/>
</dbReference>
<name>A0A378JLB0_9GAMM</name>
<comment type="subcellular location">
    <subcellularLocation>
        <location evidence="3 15">Cytoplasm</location>
    </subcellularLocation>
</comment>
<dbReference type="InterPro" id="IPR038019">
    <property type="entry name" value="PRib_AMP_CycHydrolase_sf"/>
</dbReference>
<dbReference type="GO" id="GO:0004635">
    <property type="term" value="F:phosphoribosyl-AMP cyclohydrolase activity"/>
    <property type="evidence" value="ECO:0007669"/>
    <property type="project" value="UniProtKB-UniRule"/>
</dbReference>
<dbReference type="InterPro" id="IPR008179">
    <property type="entry name" value="HisE"/>
</dbReference>
<evidence type="ECO:0000256" key="1">
    <source>
        <dbReference type="ARBA" id="ARBA00000024"/>
    </source>
</evidence>